<reference evidence="1 2" key="1">
    <citation type="journal article" date="2023" name="Access Microbiol">
        <title>The genome of a steinernematid-associated Pseudomonas piscis bacterium encodes the biosynthesis of insect toxins.</title>
        <authorList>
            <person name="Awori R.M."/>
            <person name="Hendre P."/>
            <person name="Amugune N.O."/>
        </authorList>
    </citation>
    <scope>NUCLEOTIDE SEQUENCE [LARGE SCALE GENOMIC DNA]</scope>
    <source>
        <strain evidence="1 2">97</strain>
    </source>
</reference>
<evidence type="ECO:0000313" key="1">
    <source>
        <dbReference type="EMBL" id="WNH00513.1"/>
    </source>
</evidence>
<gene>
    <name evidence="1" type="ORF">QL112_011420</name>
</gene>
<proteinExistence type="predicted"/>
<evidence type="ECO:0000313" key="2">
    <source>
        <dbReference type="Proteomes" id="UP001300348"/>
    </source>
</evidence>
<dbReference type="GeneID" id="88856175"/>
<sequence>MKTEENIVSYSSMSSNEMSSFDLLKHYWGNSGRALTLHDIGVHERVRELIKRPDAFKGLFESNDGTSVQSRFISQIQNGNRIFFENTYNFRTPASYFNDPLWAIGGAIVSGRLHVVSAVPYGQTYKLSAIITYKLYDKFTDPYDLMNFFPGEWNPDGTPFDITGQWTENANFSVSKYVYESKIKPNI</sequence>
<dbReference type="Proteomes" id="UP001300348">
    <property type="component" value="Chromosome"/>
</dbReference>
<keyword evidence="2" id="KW-1185">Reference proteome</keyword>
<dbReference type="EMBL" id="CP133647">
    <property type="protein sequence ID" value="WNH00513.1"/>
    <property type="molecule type" value="Genomic_DNA"/>
</dbReference>
<name>A0ABY9XD33_9GAMM</name>
<protein>
    <submittedName>
        <fullName evidence="1">Uncharacterized protein</fullName>
    </submittedName>
</protein>
<organism evidence="1 2">
    <name type="scientific">Xenorhabdus griffiniae</name>
    <dbReference type="NCBI Taxonomy" id="351672"/>
    <lineage>
        <taxon>Bacteria</taxon>
        <taxon>Pseudomonadati</taxon>
        <taxon>Pseudomonadota</taxon>
        <taxon>Gammaproteobacteria</taxon>
        <taxon>Enterobacterales</taxon>
        <taxon>Morganellaceae</taxon>
        <taxon>Xenorhabdus</taxon>
    </lineage>
</organism>
<dbReference type="RefSeq" id="WP_189761002.1">
    <property type="nucleotide sequence ID" value="NZ_CAWPOC010000017.1"/>
</dbReference>
<accession>A0ABY9XD33</accession>